<dbReference type="PANTHER" id="PTHR37540">
    <property type="entry name" value="TRANSCRIPTION FACTOR (ACR-2), PUTATIVE-RELATED-RELATED"/>
    <property type="match status" value="1"/>
</dbReference>
<dbReference type="Proteomes" id="UP000826661">
    <property type="component" value="Chromosome VI"/>
</dbReference>
<dbReference type="EMBL" id="CP075869">
    <property type="protein sequence ID" value="QYT03697.1"/>
    <property type="molecule type" value="Genomic_DNA"/>
</dbReference>
<gene>
    <name evidence="2" type="ORF">H0G86_010643</name>
</gene>
<feature type="compositionally biased region" description="Polar residues" evidence="1">
    <location>
        <begin position="91"/>
        <end position="114"/>
    </location>
</feature>
<keyword evidence="3" id="KW-1185">Reference proteome</keyword>
<dbReference type="PANTHER" id="PTHR37540:SF5">
    <property type="entry name" value="TRANSCRIPTION FACTOR DOMAIN-CONTAINING PROTEIN"/>
    <property type="match status" value="1"/>
</dbReference>
<evidence type="ECO:0000313" key="3">
    <source>
        <dbReference type="Proteomes" id="UP000826661"/>
    </source>
</evidence>
<evidence type="ECO:0000313" key="2">
    <source>
        <dbReference type="EMBL" id="QYT03697.1"/>
    </source>
</evidence>
<proteinExistence type="predicted"/>
<dbReference type="AlphaFoldDB" id="A0A8G0PJI7"/>
<feature type="region of interest" description="Disordered" evidence="1">
    <location>
        <begin position="51"/>
        <end position="117"/>
    </location>
</feature>
<evidence type="ECO:0000256" key="1">
    <source>
        <dbReference type="SAM" id="MobiDB-lite"/>
    </source>
</evidence>
<reference evidence="2 3" key="1">
    <citation type="journal article" date="2021" name="BMC Genomics">
        <title>Telomere-to-telomere genome assembly of asparaginase-producing Trichoderma simmonsii.</title>
        <authorList>
            <person name="Chung D."/>
            <person name="Kwon Y.M."/>
            <person name="Yang Y."/>
        </authorList>
    </citation>
    <scope>NUCLEOTIDE SEQUENCE [LARGE SCALE GENOMIC DNA]</scope>
    <source>
        <strain evidence="2 3">GH-Sj1</strain>
    </source>
</reference>
<organism evidence="2 3">
    <name type="scientific">Trichoderma simmonsii</name>
    <dbReference type="NCBI Taxonomy" id="1491479"/>
    <lineage>
        <taxon>Eukaryota</taxon>
        <taxon>Fungi</taxon>
        <taxon>Dikarya</taxon>
        <taxon>Ascomycota</taxon>
        <taxon>Pezizomycotina</taxon>
        <taxon>Sordariomycetes</taxon>
        <taxon>Hypocreomycetidae</taxon>
        <taxon>Hypocreales</taxon>
        <taxon>Hypocreaceae</taxon>
        <taxon>Trichoderma</taxon>
    </lineage>
</organism>
<sequence>MILPWSNMQSSEYSDMRRQILSQDRPWQPRMWIVNTNPNEVSKSPNAKLIRSHAAKEGHYRQRERRRGHLEVRQYQPTVPSKKRKRHTSEGETGTKTQIRPQTISNPEPQSSLSRYRRDPFQGHARTTSHTENELIDHYTRCVVDNGYVNCGACSSHGEPFRQPVNSCWVPWSLEDDGLLAGLLMTACRSLVSFQTQNEFHATLLLRYKNECVQMIRAAISNTEISDQTIVLALVLAAEELMAGNYTEYCLHGTEIMKMINIRGAINNLGNGFLGHLLYNPALKMVLGQDPPPLKRYDRRMNCF</sequence>
<accession>A0A8G0PJI7</accession>
<name>A0A8G0PJI7_9HYPO</name>
<protein>
    <submittedName>
        <fullName evidence="2">Uncharacterized protein</fullName>
    </submittedName>
</protein>